<accession>A0A1M4YJS5</accession>
<evidence type="ECO:0000313" key="2">
    <source>
        <dbReference type="Proteomes" id="UP000184251"/>
    </source>
</evidence>
<protein>
    <recommendedName>
        <fullName evidence="3">UDP-2,3-diacylglucosamine pyrophosphatase LpxH</fullName>
    </recommendedName>
</protein>
<dbReference type="STRING" id="1120975.SAMN02746064_01783"/>
<dbReference type="RefSeq" id="WP_073271183.1">
    <property type="nucleotide sequence ID" value="NZ_FQTU01000013.1"/>
</dbReference>
<dbReference type="Gene3D" id="3.60.21.10">
    <property type="match status" value="1"/>
</dbReference>
<dbReference type="InterPro" id="IPR029052">
    <property type="entry name" value="Metallo-depent_PP-like"/>
</dbReference>
<dbReference type="Proteomes" id="UP000184251">
    <property type="component" value="Unassembled WGS sequence"/>
</dbReference>
<evidence type="ECO:0008006" key="3">
    <source>
        <dbReference type="Google" id="ProtNLM"/>
    </source>
</evidence>
<dbReference type="EMBL" id="FQTU01000013">
    <property type="protein sequence ID" value="SHF05980.1"/>
    <property type="molecule type" value="Genomic_DNA"/>
</dbReference>
<evidence type="ECO:0000313" key="1">
    <source>
        <dbReference type="EMBL" id="SHF05980.1"/>
    </source>
</evidence>
<dbReference type="SUPFAM" id="SSF56300">
    <property type="entry name" value="Metallo-dependent phosphatases"/>
    <property type="match status" value="1"/>
</dbReference>
<name>A0A1M4YJS5_9FIRM</name>
<dbReference type="AlphaFoldDB" id="A0A1M4YJS5"/>
<organism evidence="1 2">
    <name type="scientific">Alkalibacter saccharofermentans DSM 14828</name>
    <dbReference type="NCBI Taxonomy" id="1120975"/>
    <lineage>
        <taxon>Bacteria</taxon>
        <taxon>Bacillati</taxon>
        <taxon>Bacillota</taxon>
        <taxon>Clostridia</taxon>
        <taxon>Eubacteriales</taxon>
        <taxon>Eubacteriaceae</taxon>
        <taxon>Alkalibacter</taxon>
    </lineage>
</organism>
<gene>
    <name evidence="1" type="ORF">SAMN02746064_01783</name>
</gene>
<reference evidence="1 2" key="1">
    <citation type="submission" date="2016-11" db="EMBL/GenBank/DDBJ databases">
        <authorList>
            <person name="Jaros S."/>
            <person name="Januszkiewicz K."/>
            <person name="Wedrychowicz H."/>
        </authorList>
    </citation>
    <scope>NUCLEOTIDE SEQUENCE [LARGE SCALE GENOMIC DNA]</scope>
    <source>
        <strain evidence="1 2">DSM 14828</strain>
    </source>
</reference>
<sequence length="296" mass="35165">MRTMQRLTEAYENALRVEFDDDSKFIIFSDVHRGDNSLSDEFSHNQNIYQHALNYYLENDFTYIEAGDGDELWEHEIFKYIIRAYGDIYTLISEFYRKDRFYMLYGNHNMDLKFEDYVEDNLYKFYDIYEDTFDVLFPGLKVYEAVVLEHSENKKEIFIVHGHQGDFLNDHIWPITKFLNRHLWHYFHIVGFRNPSSPSKNMHKCHKIERNYSKWIRQHEIMLIAGHTHRPKFVSNSGESYFNTGACVFPLGITGIEIQEGTIALVKWHIRPDPIGSLTVQRSVVKGPSPLADFMY</sequence>
<keyword evidence="2" id="KW-1185">Reference proteome</keyword>
<proteinExistence type="predicted"/>
<dbReference type="OrthoDB" id="9773199at2"/>